<evidence type="ECO:0000313" key="2">
    <source>
        <dbReference type="Proteomes" id="UP000323653"/>
    </source>
</evidence>
<organism evidence="1 2">
    <name type="scientific">Pedobacter aquae</name>
    <dbReference type="NCBI Taxonomy" id="2605747"/>
    <lineage>
        <taxon>Bacteria</taxon>
        <taxon>Pseudomonadati</taxon>
        <taxon>Bacteroidota</taxon>
        <taxon>Sphingobacteriia</taxon>
        <taxon>Sphingobacteriales</taxon>
        <taxon>Sphingobacteriaceae</taxon>
        <taxon>Pedobacter</taxon>
    </lineage>
</organism>
<dbReference type="Gene3D" id="3.20.20.80">
    <property type="entry name" value="Glycosidases"/>
    <property type="match status" value="1"/>
</dbReference>
<dbReference type="KEGG" id="pej:FYC62_08615"/>
<sequence>MMKYKLSLIGILCLIFLTHLWAQNPVNYHLVDVKKSKEDSVWLQFKAKTLDKIPNFKFKKEPILNQYGSWKVNQVQASGFFTTKQIDGRWWIIDPEGYPFIHKAVAVFRPGSSDHQKEMLKQKYQTEERWREEEVAMLRSYGFNGAGSWSAVDLLRAAKQPLVYTIIISPMGNYREEHIKRFGGKYKVAGWQNYRFDLAMVFDSEFDVHVEKAIKEIVKYKEDKYLLGYYTDNELPWKTDALDIHLTQLAKDEAGYIAASNWLNKRKGKTAGIEDITEEDRLAFSGYYFETYMQKVTKAIKKYDPNHMYLGCRFNQQNRQELTNPEIFKVAGKYMDIISINHYRMWEPDSLQLQNWGKWSGKPFLITEWYTKGEDSGLKNTTGAGWIVKTQLDRGYFYQNFVNELIKSKNCVGWHWFTYQDNDPNNLKVDYSNRDSNKGIVDSDFNRYQPLLKQMKIMNDNVYNLIKFYDNPKKDI</sequence>
<proteinExistence type="predicted"/>
<reference evidence="1 2" key="1">
    <citation type="submission" date="2019-08" db="EMBL/GenBank/DDBJ databases">
        <title>Pedobacter sp. nov., isolated from Han river, South Korea.</title>
        <authorList>
            <person name="Lee D.-H."/>
            <person name="Kim Y.-S."/>
            <person name="Hwang E.-M."/>
            <person name="Le Tran T.C."/>
            <person name="Cha C.-J."/>
        </authorList>
    </citation>
    <scope>NUCLEOTIDE SEQUENCE [LARGE SCALE GENOMIC DNA]</scope>
    <source>
        <strain evidence="1 2">CJ43</strain>
    </source>
</reference>
<protein>
    <recommendedName>
        <fullName evidence="3">Agarase</fullName>
    </recommendedName>
</protein>
<dbReference type="RefSeq" id="WP_149074662.1">
    <property type="nucleotide sequence ID" value="NZ_CP043329.1"/>
</dbReference>
<name>A0A5C0VGC4_9SPHI</name>
<accession>A0A5C0VGC4</accession>
<evidence type="ECO:0008006" key="3">
    <source>
        <dbReference type="Google" id="ProtNLM"/>
    </source>
</evidence>
<dbReference type="AlphaFoldDB" id="A0A5C0VGC4"/>
<evidence type="ECO:0000313" key="1">
    <source>
        <dbReference type="EMBL" id="QEK51715.1"/>
    </source>
</evidence>
<dbReference type="EMBL" id="CP043329">
    <property type="protein sequence ID" value="QEK51715.1"/>
    <property type="molecule type" value="Genomic_DNA"/>
</dbReference>
<gene>
    <name evidence="1" type="ORF">FYC62_08615</name>
</gene>
<dbReference type="Proteomes" id="UP000323653">
    <property type="component" value="Chromosome"/>
</dbReference>
<keyword evidence="2" id="KW-1185">Reference proteome</keyword>
<dbReference type="SUPFAM" id="SSF51445">
    <property type="entry name" value="(Trans)glycosidases"/>
    <property type="match status" value="1"/>
</dbReference>
<dbReference type="InterPro" id="IPR017853">
    <property type="entry name" value="GH"/>
</dbReference>